<gene>
    <name evidence="3" type="ORF">A6K24_20765</name>
</gene>
<feature type="domain" description="Oxidoreductase molybdopterin-binding" evidence="2">
    <location>
        <begin position="31"/>
        <end position="179"/>
    </location>
</feature>
<dbReference type="InterPro" id="IPR000572">
    <property type="entry name" value="OxRdtase_Mopterin-bd_dom"/>
</dbReference>
<dbReference type="Pfam" id="PF00174">
    <property type="entry name" value="Oxidored_molyb"/>
    <property type="match status" value="1"/>
</dbReference>
<dbReference type="Gene3D" id="3.90.420.10">
    <property type="entry name" value="Oxidoreductase, molybdopterin-binding domain"/>
    <property type="match status" value="1"/>
</dbReference>
<dbReference type="OrthoDB" id="9778777at2"/>
<dbReference type="CDD" id="cd02109">
    <property type="entry name" value="arch_bact_SO_family_Moco"/>
    <property type="match status" value="1"/>
</dbReference>
<evidence type="ECO:0000313" key="4">
    <source>
        <dbReference type="Proteomes" id="UP000078534"/>
    </source>
</evidence>
<dbReference type="InterPro" id="IPR036374">
    <property type="entry name" value="OxRdtase_Mopterin-bd_sf"/>
</dbReference>
<dbReference type="PANTHER" id="PTHR43032">
    <property type="entry name" value="PROTEIN-METHIONINE-SULFOXIDE REDUCTASE"/>
    <property type="match status" value="1"/>
</dbReference>
<evidence type="ECO:0000313" key="3">
    <source>
        <dbReference type="EMBL" id="OAS87169.1"/>
    </source>
</evidence>
<organism evidence="3 4">
    <name type="scientific">Metabacillus litoralis</name>
    <dbReference type="NCBI Taxonomy" id="152268"/>
    <lineage>
        <taxon>Bacteria</taxon>
        <taxon>Bacillati</taxon>
        <taxon>Bacillota</taxon>
        <taxon>Bacilli</taxon>
        <taxon>Bacillales</taxon>
        <taxon>Bacillaceae</taxon>
        <taxon>Metabacillus</taxon>
    </lineage>
</organism>
<protein>
    <submittedName>
        <fullName evidence="3">Oxidoreductase</fullName>
    </submittedName>
</protein>
<reference evidence="4" key="1">
    <citation type="submission" date="2016-04" db="EMBL/GenBank/DDBJ databases">
        <authorList>
            <person name="Lyu Z."/>
            <person name="Lyu W."/>
        </authorList>
    </citation>
    <scope>NUCLEOTIDE SEQUENCE [LARGE SCALE GENOMIC DNA]</scope>
    <source>
        <strain evidence="4">C44</strain>
    </source>
</reference>
<accession>A0A179T241</accession>
<dbReference type="PANTHER" id="PTHR43032:SF4">
    <property type="entry name" value="OXIDOREDUCTASE MOLYBDOPTERIN-BINDING DOMAIN-CONTAINING PROTEIN"/>
    <property type="match status" value="1"/>
</dbReference>
<feature type="compositionally biased region" description="Polar residues" evidence="1">
    <location>
        <begin position="9"/>
        <end position="21"/>
    </location>
</feature>
<proteinExistence type="predicted"/>
<dbReference type="SUPFAM" id="SSF56524">
    <property type="entry name" value="Oxidoreductase molybdopterin-binding domain"/>
    <property type="match status" value="1"/>
</dbReference>
<dbReference type="RefSeq" id="WP_066330372.1">
    <property type="nucleotide sequence ID" value="NZ_LWSG01000010.1"/>
</dbReference>
<sequence length="199" mass="23386">MYFGKKRNTSTSDRVPPNQNVTTTFPVLHNGNVPYYDDISKWNLQIYGLVQHPKLYSLEDILTLFPQVDLSNDIHCVTGWSKLDASWQGIRVRDIVKDVKIQENAHYVILHAEEGWTTNLPVEDFLKETSLLAHSFNNEPLTPEHGYPLRGVFPHLYFWKSAKWLRGIQFTEHDHPGFWERNGYHMKGDPWLEQRYSFD</sequence>
<evidence type="ECO:0000256" key="1">
    <source>
        <dbReference type="SAM" id="MobiDB-lite"/>
    </source>
</evidence>
<dbReference type="Proteomes" id="UP000078534">
    <property type="component" value="Unassembled WGS sequence"/>
</dbReference>
<keyword evidence="4" id="KW-1185">Reference proteome</keyword>
<feature type="region of interest" description="Disordered" evidence="1">
    <location>
        <begin position="1"/>
        <end position="21"/>
    </location>
</feature>
<evidence type="ECO:0000259" key="2">
    <source>
        <dbReference type="Pfam" id="PF00174"/>
    </source>
</evidence>
<dbReference type="EMBL" id="LWSG01000010">
    <property type="protein sequence ID" value="OAS87169.1"/>
    <property type="molecule type" value="Genomic_DNA"/>
</dbReference>
<comment type="caution">
    <text evidence="3">The sequence shown here is derived from an EMBL/GenBank/DDBJ whole genome shotgun (WGS) entry which is preliminary data.</text>
</comment>
<name>A0A179T241_9BACI</name>
<dbReference type="STRING" id="152268.A6K24_20765"/>
<dbReference type="AlphaFoldDB" id="A0A179T241"/>